<dbReference type="EMBL" id="GGEC01074116">
    <property type="protein sequence ID" value="MBX54600.1"/>
    <property type="molecule type" value="Transcribed_RNA"/>
</dbReference>
<protein>
    <submittedName>
        <fullName evidence="2">Uncharacterized protein</fullName>
    </submittedName>
</protein>
<dbReference type="AlphaFoldDB" id="A0A2P2PIL1"/>
<accession>A0A2P2PIL1</accession>
<evidence type="ECO:0000256" key="1">
    <source>
        <dbReference type="SAM" id="MobiDB-lite"/>
    </source>
</evidence>
<organism evidence="2">
    <name type="scientific">Rhizophora mucronata</name>
    <name type="common">Asiatic mangrove</name>
    <dbReference type="NCBI Taxonomy" id="61149"/>
    <lineage>
        <taxon>Eukaryota</taxon>
        <taxon>Viridiplantae</taxon>
        <taxon>Streptophyta</taxon>
        <taxon>Embryophyta</taxon>
        <taxon>Tracheophyta</taxon>
        <taxon>Spermatophyta</taxon>
        <taxon>Magnoliopsida</taxon>
        <taxon>eudicotyledons</taxon>
        <taxon>Gunneridae</taxon>
        <taxon>Pentapetalae</taxon>
        <taxon>rosids</taxon>
        <taxon>fabids</taxon>
        <taxon>Malpighiales</taxon>
        <taxon>Rhizophoraceae</taxon>
        <taxon>Rhizophora</taxon>
    </lineage>
</organism>
<proteinExistence type="predicted"/>
<evidence type="ECO:0000313" key="2">
    <source>
        <dbReference type="EMBL" id="MBX54600.1"/>
    </source>
</evidence>
<feature type="region of interest" description="Disordered" evidence="1">
    <location>
        <begin position="1"/>
        <end position="21"/>
    </location>
</feature>
<reference evidence="2" key="1">
    <citation type="submission" date="2018-02" db="EMBL/GenBank/DDBJ databases">
        <title>Rhizophora mucronata_Transcriptome.</title>
        <authorList>
            <person name="Meera S.P."/>
            <person name="Sreeshan A."/>
            <person name="Augustine A."/>
        </authorList>
    </citation>
    <scope>NUCLEOTIDE SEQUENCE</scope>
    <source>
        <tissue evidence="2">Leaf</tissue>
    </source>
</reference>
<sequence length="21" mass="2346">MSANDQNLQIISHHSGPYSMD</sequence>
<name>A0A2P2PIL1_RHIMU</name>
<feature type="compositionally biased region" description="Polar residues" evidence="1">
    <location>
        <begin position="1"/>
        <end position="12"/>
    </location>
</feature>